<evidence type="ECO:0000313" key="2">
    <source>
        <dbReference type="EMBL" id="SQA93001.1"/>
    </source>
</evidence>
<name>A0A2X2STT3_CAPOC</name>
<organism evidence="2 3">
    <name type="scientific">Capnocytophaga ochracea</name>
    <dbReference type="NCBI Taxonomy" id="1018"/>
    <lineage>
        <taxon>Bacteria</taxon>
        <taxon>Pseudomonadati</taxon>
        <taxon>Bacteroidota</taxon>
        <taxon>Flavobacteriia</taxon>
        <taxon>Flavobacteriales</taxon>
        <taxon>Flavobacteriaceae</taxon>
        <taxon>Capnocytophaga</taxon>
    </lineage>
</organism>
<sequence>MKRFLFASIACSLLLLGCNNSNNKNGETYLPSSVGQINTLAVVIDNDLWEGAVGDTIRRYFAAPIDGLPTEEPIFSLHQVPPQVFEGNTRNSRNVLIVHRGNKNEATISDDVYAKPQVVCEVQGKQVRDIACKVEEFHDQFILAFKNNDLKETRHRFNNALSKDKQVEQTLGFKFVMPAVYQVRKYGDNFFWIERPIKGGRASIILYEMPFGSIPADEEGRAKTIVKMRDSIGKKYIPGPKEGMYMVTETYLAPSISETKIKGRKTIESKGLWEVKDFALGGPYINYIIEDKAHNRLVVAEGFLYAPGVAKRDMLFELEAIIKSIEFSR</sequence>
<evidence type="ECO:0000256" key="1">
    <source>
        <dbReference type="SAM" id="SignalP"/>
    </source>
</evidence>
<evidence type="ECO:0000313" key="3">
    <source>
        <dbReference type="Proteomes" id="UP000250169"/>
    </source>
</evidence>
<dbReference type="PROSITE" id="PS51257">
    <property type="entry name" value="PROKAR_LIPOPROTEIN"/>
    <property type="match status" value="1"/>
</dbReference>
<protein>
    <recommendedName>
        <fullName evidence="4">DUF4837 domain-containing protein</fullName>
    </recommendedName>
</protein>
<dbReference type="EMBL" id="UAVS01000001">
    <property type="protein sequence ID" value="SQA93001.1"/>
    <property type="molecule type" value="Genomic_DNA"/>
</dbReference>
<feature type="signal peptide" evidence="1">
    <location>
        <begin position="1"/>
        <end position="23"/>
    </location>
</feature>
<gene>
    <name evidence="2" type="ORF">NCTC11545_00364</name>
</gene>
<dbReference type="InterPro" id="IPR032286">
    <property type="entry name" value="DUF4837"/>
</dbReference>
<accession>A0A2X2STT3</accession>
<feature type="chain" id="PRO_5016008079" description="DUF4837 domain-containing protein" evidence="1">
    <location>
        <begin position="24"/>
        <end position="329"/>
    </location>
</feature>
<keyword evidence="1" id="KW-0732">Signal</keyword>
<reference evidence="2 3" key="1">
    <citation type="submission" date="2018-06" db="EMBL/GenBank/DDBJ databases">
        <authorList>
            <consortium name="Pathogen Informatics"/>
            <person name="Doyle S."/>
        </authorList>
    </citation>
    <scope>NUCLEOTIDE SEQUENCE [LARGE SCALE GENOMIC DNA]</scope>
    <source>
        <strain evidence="2 3">NCTC11545</strain>
    </source>
</reference>
<evidence type="ECO:0008006" key="4">
    <source>
        <dbReference type="Google" id="ProtNLM"/>
    </source>
</evidence>
<dbReference type="RefSeq" id="WP_111972038.1">
    <property type="nucleotide sequence ID" value="NZ_UAVS01000001.1"/>
</dbReference>
<dbReference type="Pfam" id="PF16125">
    <property type="entry name" value="DUF4837"/>
    <property type="match status" value="1"/>
</dbReference>
<dbReference type="Proteomes" id="UP000250169">
    <property type="component" value="Unassembled WGS sequence"/>
</dbReference>
<dbReference type="AlphaFoldDB" id="A0A2X2STT3"/>
<proteinExistence type="predicted"/>